<organism evidence="9 10">
    <name type="scientific">Linum tenue</name>
    <dbReference type="NCBI Taxonomy" id="586396"/>
    <lineage>
        <taxon>Eukaryota</taxon>
        <taxon>Viridiplantae</taxon>
        <taxon>Streptophyta</taxon>
        <taxon>Embryophyta</taxon>
        <taxon>Tracheophyta</taxon>
        <taxon>Spermatophyta</taxon>
        <taxon>Magnoliopsida</taxon>
        <taxon>eudicotyledons</taxon>
        <taxon>Gunneridae</taxon>
        <taxon>Pentapetalae</taxon>
        <taxon>rosids</taxon>
        <taxon>fabids</taxon>
        <taxon>Malpighiales</taxon>
        <taxon>Linaceae</taxon>
        <taxon>Linum</taxon>
    </lineage>
</organism>
<comment type="similarity">
    <text evidence="2">Belongs to the 6-phosphogluconate dehydrogenase family.</text>
</comment>
<keyword evidence="4" id="KW-0560">Oxidoreductase</keyword>
<name>A0AAV0K566_9ROSI</name>
<dbReference type="InterPro" id="IPR006114">
    <property type="entry name" value="6PGDH_C"/>
</dbReference>
<dbReference type="GO" id="GO:0019521">
    <property type="term" value="P:D-gluconate metabolic process"/>
    <property type="evidence" value="ECO:0007669"/>
    <property type="project" value="UniProtKB-KW"/>
</dbReference>
<evidence type="ECO:0000313" key="9">
    <source>
        <dbReference type="EMBL" id="CAI0416980.1"/>
    </source>
</evidence>
<keyword evidence="5" id="KW-0311">Gluconate utilization</keyword>
<dbReference type="EC" id="1.1.1.44" evidence="3"/>
<feature type="domain" description="6-phosphogluconate dehydrogenase C-terminal" evidence="7">
    <location>
        <begin position="24"/>
        <end position="47"/>
    </location>
</feature>
<dbReference type="InterPro" id="IPR008927">
    <property type="entry name" value="6-PGluconate_DH-like_C_sf"/>
</dbReference>
<evidence type="ECO:0000313" key="10">
    <source>
        <dbReference type="Proteomes" id="UP001154282"/>
    </source>
</evidence>
<evidence type="ECO:0000313" key="8">
    <source>
        <dbReference type="EMBL" id="CAI0414793.1"/>
    </source>
</evidence>
<dbReference type="Pfam" id="PF00393">
    <property type="entry name" value="6PGD"/>
    <property type="match status" value="1"/>
</dbReference>
<evidence type="ECO:0000256" key="6">
    <source>
        <dbReference type="ARBA" id="ARBA00023126"/>
    </source>
</evidence>
<dbReference type="SUPFAM" id="SSF48179">
    <property type="entry name" value="6-phosphogluconate dehydrogenase C-terminal domain-like"/>
    <property type="match status" value="1"/>
</dbReference>
<accession>A0AAV0K566</accession>
<dbReference type="Proteomes" id="UP001154282">
    <property type="component" value="Unassembled WGS sequence"/>
</dbReference>
<proteinExistence type="inferred from homology"/>
<evidence type="ECO:0000256" key="5">
    <source>
        <dbReference type="ARBA" id="ARBA00023064"/>
    </source>
</evidence>
<protein>
    <recommendedName>
        <fullName evidence="3">phosphogluconate dehydrogenase (NADP(+)-dependent, decarboxylating)</fullName>
        <ecNumber evidence="3">1.1.1.44</ecNumber>
    </recommendedName>
</protein>
<evidence type="ECO:0000259" key="7">
    <source>
        <dbReference type="Pfam" id="PF00393"/>
    </source>
</evidence>
<evidence type="ECO:0000256" key="2">
    <source>
        <dbReference type="ARBA" id="ARBA00008419"/>
    </source>
</evidence>
<sequence length="63" mass="6917">MVQRQAAWRRVVGTAISAGISTPAQRDLFGAHTYERVDRPGAFHTEWTKLARNSNAAGVHALN</sequence>
<dbReference type="AlphaFoldDB" id="A0AAV0K566"/>
<dbReference type="PANTHER" id="PTHR11811">
    <property type="entry name" value="6-PHOSPHOGLUCONATE DEHYDROGENASE"/>
    <property type="match status" value="1"/>
</dbReference>
<gene>
    <name evidence="8" type="ORF">LITE_LOCUS16410</name>
    <name evidence="9" type="ORF">LITE_LOCUS17160</name>
</gene>
<dbReference type="GO" id="GO:0004616">
    <property type="term" value="F:phosphogluconate dehydrogenase (decarboxylating) activity"/>
    <property type="evidence" value="ECO:0007669"/>
    <property type="project" value="UniProtKB-EC"/>
</dbReference>
<dbReference type="EMBL" id="CAMGYJ010000005">
    <property type="protein sequence ID" value="CAI0416980.1"/>
    <property type="molecule type" value="Genomic_DNA"/>
</dbReference>
<dbReference type="Gene3D" id="1.20.5.320">
    <property type="entry name" value="6-Phosphogluconate Dehydrogenase, domain 3"/>
    <property type="match status" value="1"/>
</dbReference>
<evidence type="ECO:0000256" key="3">
    <source>
        <dbReference type="ARBA" id="ARBA00013011"/>
    </source>
</evidence>
<comment type="pathway">
    <text evidence="1">Carbohydrate degradation; pentose phosphate pathway; D-ribulose 5-phosphate from D-glucose 6-phosphate (oxidative stage): step 3/3.</text>
</comment>
<dbReference type="InterPro" id="IPR006183">
    <property type="entry name" value="Pgluconate_DH"/>
</dbReference>
<comment type="caution">
    <text evidence="9">The sequence shown here is derived from an EMBL/GenBank/DDBJ whole genome shotgun (WGS) entry which is preliminary data.</text>
</comment>
<evidence type="ECO:0000256" key="1">
    <source>
        <dbReference type="ARBA" id="ARBA00004874"/>
    </source>
</evidence>
<reference evidence="9" key="1">
    <citation type="submission" date="2022-08" db="EMBL/GenBank/DDBJ databases">
        <authorList>
            <person name="Gutierrez-Valencia J."/>
        </authorList>
    </citation>
    <scope>NUCLEOTIDE SEQUENCE</scope>
</reference>
<keyword evidence="6" id="KW-0570">Pentose shunt</keyword>
<keyword evidence="10" id="KW-1185">Reference proteome</keyword>
<evidence type="ECO:0000256" key="4">
    <source>
        <dbReference type="ARBA" id="ARBA00023002"/>
    </source>
</evidence>
<dbReference type="GO" id="GO:0006098">
    <property type="term" value="P:pentose-phosphate shunt"/>
    <property type="evidence" value="ECO:0007669"/>
    <property type="project" value="UniProtKB-KW"/>
</dbReference>
<dbReference type="EMBL" id="CAMGYJ010000005">
    <property type="protein sequence ID" value="CAI0414793.1"/>
    <property type="molecule type" value="Genomic_DNA"/>
</dbReference>